<dbReference type="EMBL" id="RYYR01000019">
    <property type="protein sequence ID" value="RUL50778.1"/>
    <property type="molecule type" value="Genomic_DNA"/>
</dbReference>
<dbReference type="InterPro" id="IPR018062">
    <property type="entry name" value="HTH_AraC-typ_CS"/>
</dbReference>
<dbReference type="SUPFAM" id="SSF46689">
    <property type="entry name" value="Homeodomain-like"/>
    <property type="match status" value="2"/>
</dbReference>
<dbReference type="PANTHER" id="PTHR43280">
    <property type="entry name" value="ARAC-FAMILY TRANSCRIPTIONAL REGULATOR"/>
    <property type="match status" value="1"/>
</dbReference>
<dbReference type="PRINTS" id="PR00032">
    <property type="entry name" value="HTHARAC"/>
</dbReference>
<dbReference type="PROSITE" id="PS01124">
    <property type="entry name" value="HTH_ARAC_FAMILY_2"/>
    <property type="match status" value="1"/>
</dbReference>
<dbReference type="InterPro" id="IPR020449">
    <property type="entry name" value="Tscrpt_reg_AraC-type_HTH"/>
</dbReference>
<dbReference type="InterPro" id="IPR009057">
    <property type="entry name" value="Homeodomain-like_sf"/>
</dbReference>
<dbReference type="PROSITE" id="PS00041">
    <property type="entry name" value="HTH_ARAC_FAMILY_1"/>
    <property type="match status" value="1"/>
</dbReference>
<evidence type="ECO:0000256" key="1">
    <source>
        <dbReference type="ARBA" id="ARBA00008875"/>
    </source>
</evidence>
<evidence type="ECO:0000256" key="5">
    <source>
        <dbReference type="ARBA" id="ARBA00023163"/>
    </source>
</evidence>
<comment type="similarity">
    <text evidence="1">Belongs to the glycosyl hydrolase 39 family.</text>
</comment>
<dbReference type="Pfam" id="PF01229">
    <property type="entry name" value="Glyco_hydro_39"/>
    <property type="match status" value="1"/>
</dbReference>
<sequence length="779" mass="91658">MENALSDFQISLKNIQFISPKINKGLLLVFVVNGEITIEIDSRFYKLNEQDLLVINRNQLYQVQGNEHNYVLLLNISDAFMDHYYSEYRNIRFECFSQEVDMGREKMLNNIKKMLIELMLSNSRKGESYQIEMHSHICKILLILIRSFKQKGGAIEKLDTDDLRLKKIVDFMERNYQHVITLEDMASLSYLSTGYLSRYFKQKMGMGFSRFLNNIRLKHSVKDLLYTNDTISQISMKNGFANSKSFTNLFKEMYGVTPQIYRENNSKEQIDSFKNYQIEDVETLINSPEILTKLGDLLNQHDQSYRNAESQFEELRLDLSHSLNASLLRPRNILIIRELKELLKEDVRSQLLMVKDEMRLDYVGISNLLKGETITADVETDEIIATSSPYFKSDIALNFLQRNSLALFIKIEYQEITADEDKNFQKLYQFLRHCLQLYGASYLTSWRFLFYEPYHTAVEAKEIKRVYLKMRELLKKLIPNSQVGVFLPFSYKDEKLNKPHDWMLVDEEMIDFFGYDSNQNDMVDFQELNEDQFYSVKDYLKERTMKIKAFLKNHAIEKPLHLITWNTLSGNTRFTNGTFFRAALVLKSVLDIVDEVESIGFWINTALHEGESNGQRFQIEGLELFHYFSGKRPAYFAMVFAKKLNGIVIAKGSDYVMTKNDRGYQLVLMNCNTINPYFSIEETFLQKLNKEILVKIKGLEEGEYQIRKYVFDREHGALYTKWLSLNSKHGLDLEIIDYINRTSHPKLELFDETITDTWSFYSYLTVNAIHFFDMRKAIL</sequence>
<keyword evidence="5" id="KW-0804">Transcription</keyword>
<keyword evidence="9" id="KW-1185">Reference proteome</keyword>
<gene>
    <name evidence="8" type="ORF">EK386_13590</name>
</gene>
<organism evidence="8 9">
    <name type="scientific">Lysinibacillus antri</name>
    <dbReference type="NCBI Taxonomy" id="2498145"/>
    <lineage>
        <taxon>Bacteria</taxon>
        <taxon>Bacillati</taxon>
        <taxon>Bacillota</taxon>
        <taxon>Bacilli</taxon>
        <taxon>Bacillales</taxon>
        <taxon>Bacillaceae</taxon>
        <taxon>Lysinibacillus</taxon>
    </lineage>
</organism>
<dbReference type="AlphaFoldDB" id="A0A432L9Q4"/>
<dbReference type="SUPFAM" id="SSF51011">
    <property type="entry name" value="Glycosyl hydrolase domain"/>
    <property type="match status" value="1"/>
</dbReference>
<dbReference type="Gene3D" id="2.60.120.10">
    <property type="entry name" value="Jelly Rolls"/>
    <property type="match status" value="1"/>
</dbReference>
<evidence type="ECO:0000256" key="2">
    <source>
        <dbReference type="ARBA" id="ARBA00022801"/>
    </source>
</evidence>
<comment type="caution">
    <text evidence="8">The sequence shown here is derived from an EMBL/GenBank/DDBJ whole genome shotgun (WGS) entry which is preliminary data.</text>
</comment>
<evidence type="ECO:0000259" key="7">
    <source>
        <dbReference type="PROSITE" id="PS01124"/>
    </source>
</evidence>
<dbReference type="GO" id="GO:0043565">
    <property type="term" value="F:sequence-specific DNA binding"/>
    <property type="evidence" value="ECO:0007669"/>
    <property type="project" value="InterPro"/>
</dbReference>
<protein>
    <submittedName>
        <fullName evidence="8">Helix-turn-helix domain-containing protein</fullName>
    </submittedName>
</protein>
<dbReference type="Gene3D" id="1.10.10.60">
    <property type="entry name" value="Homeodomain-like"/>
    <property type="match status" value="2"/>
</dbReference>
<proteinExistence type="inferred from homology"/>
<dbReference type="Gene3D" id="2.60.40.1500">
    <property type="entry name" value="Glycosyl hydrolase domain, family 39"/>
    <property type="match status" value="1"/>
</dbReference>
<dbReference type="GO" id="GO:0003700">
    <property type="term" value="F:DNA-binding transcription factor activity"/>
    <property type="evidence" value="ECO:0007669"/>
    <property type="project" value="InterPro"/>
</dbReference>
<reference evidence="8 9" key="1">
    <citation type="submission" date="2018-12" db="EMBL/GenBank/DDBJ databases">
        <title>Lysinibacillus antri sp. nov., isolated from a cave soil.</title>
        <authorList>
            <person name="Narsing Rao M.P."/>
            <person name="Zhang H."/>
            <person name="Dong Z.-Y."/>
            <person name="Niu X.-K."/>
            <person name="Zhang K."/>
            <person name="Fang B.-Z."/>
            <person name="Kang Y.-Q."/>
            <person name="Xiao M."/>
            <person name="Li W.-J."/>
        </authorList>
    </citation>
    <scope>NUCLEOTIDE SEQUENCE [LARGE SCALE GENOMIC DNA]</scope>
    <source>
        <strain evidence="8 9">SYSU K30002</strain>
    </source>
</reference>
<dbReference type="InterPro" id="IPR014710">
    <property type="entry name" value="RmlC-like_jellyroll"/>
</dbReference>
<keyword evidence="2" id="KW-0378">Hydrolase</keyword>
<dbReference type="SUPFAM" id="SSF51445">
    <property type="entry name" value="(Trans)glycosidases"/>
    <property type="match status" value="1"/>
</dbReference>
<evidence type="ECO:0000256" key="6">
    <source>
        <dbReference type="ARBA" id="ARBA00023295"/>
    </source>
</evidence>
<dbReference type="SMART" id="SM00342">
    <property type="entry name" value="HTH_ARAC"/>
    <property type="match status" value="1"/>
</dbReference>
<dbReference type="RefSeq" id="WP_126659720.1">
    <property type="nucleotide sequence ID" value="NZ_RYYR01000019.1"/>
</dbReference>
<dbReference type="InterPro" id="IPR018060">
    <property type="entry name" value="HTH_AraC"/>
</dbReference>
<dbReference type="InterPro" id="IPR049166">
    <property type="entry name" value="GH39_cat"/>
</dbReference>
<accession>A0A432L9Q4</accession>
<evidence type="ECO:0000313" key="8">
    <source>
        <dbReference type="EMBL" id="RUL50778.1"/>
    </source>
</evidence>
<keyword evidence="3" id="KW-0805">Transcription regulation</keyword>
<keyword evidence="4" id="KW-0238">DNA-binding</keyword>
<evidence type="ECO:0000256" key="4">
    <source>
        <dbReference type="ARBA" id="ARBA00023125"/>
    </source>
</evidence>
<dbReference type="Pfam" id="PF12833">
    <property type="entry name" value="HTH_18"/>
    <property type="match status" value="1"/>
</dbReference>
<dbReference type="PANTHER" id="PTHR43280:SF2">
    <property type="entry name" value="HTH-TYPE TRANSCRIPTIONAL REGULATOR EXSA"/>
    <property type="match status" value="1"/>
</dbReference>
<dbReference type="Gene3D" id="3.20.20.80">
    <property type="entry name" value="Glycosidases"/>
    <property type="match status" value="1"/>
</dbReference>
<name>A0A432L9Q4_9BACI</name>
<feature type="domain" description="HTH araC/xylS-type" evidence="7">
    <location>
        <begin position="166"/>
        <end position="264"/>
    </location>
</feature>
<dbReference type="GO" id="GO:0016798">
    <property type="term" value="F:hydrolase activity, acting on glycosyl bonds"/>
    <property type="evidence" value="ECO:0007669"/>
    <property type="project" value="UniProtKB-KW"/>
</dbReference>
<dbReference type="InterPro" id="IPR017853">
    <property type="entry name" value="GH"/>
</dbReference>
<evidence type="ECO:0000313" key="9">
    <source>
        <dbReference type="Proteomes" id="UP000287910"/>
    </source>
</evidence>
<dbReference type="Proteomes" id="UP000287910">
    <property type="component" value="Unassembled WGS sequence"/>
</dbReference>
<evidence type="ECO:0000256" key="3">
    <source>
        <dbReference type="ARBA" id="ARBA00023015"/>
    </source>
</evidence>
<keyword evidence="6" id="KW-0326">Glycosidase</keyword>